<evidence type="ECO:0000256" key="5">
    <source>
        <dbReference type="ARBA" id="ARBA00022695"/>
    </source>
</evidence>
<dbReference type="VEuPathDB" id="VectorBase:LLOJ008134"/>
<keyword evidence="7" id="KW-0479">Metal-binding</keyword>
<reference evidence="12" key="3">
    <citation type="submission" date="2020-05" db="UniProtKB">
        <authorList>
            <consortium name="EnsemblMetazoa"/>
        </authorList>
    </citation>
    <scope>IDENTIFICATION</scope>
    <source>
        <strain evidence="12">Jacobina</strain>
    </source>
</reference>
<organism evidence="12 13">
    <name type="scientific">Lutzomyia longipalpis</name>
    <name type="common">Sand fly</name>
    <dbReference type="NCBI Taxonomy" id="7200"/>
    <lineage>
        <taxon>Eukaryota</taxon>
        <taxon>Metazoa</taxon>
        <taxon>Ecdysozoa</taxon>
        <taxon>Arthropoda</taxon>
        <taxon>Hexapoda</taxon>
        <taxon>Insecta</taxon>
        <taxon>Pterygota</taxon>
        <taxon>Neoptera</taxon>
        <taxon>Endopterygota</taxon>
        <taxon>Diptera</taxon>
        <taxon>Nematocera</taxon>
        <taxon>Psychodoidea</taxon>
        <taxon>Psychodidae</taxon>
        <taxon>Lutzomyia</taxon>
        <taxon>Lutzomyia</taxon>
    </lineage>
</organism>
<dbReference type="FunFam" id="3.90.920.10:FF:000003">
    <property type="entry name" value="DNA primase"/>
    <property type="match status" value="1"/>
</dbReference>
<evidence type="ECO:0000313" key="12">
    <source>
        <dbReference type="EnsemblMetazoa" id="LLOJ008134-PA"/>
    </source>
</evidence>
<dbReference type="InterPro" id="IPR014052">
    <property type="entry name" value="DNA_primase_ssu_euk/arc"/>
</dbReference>
<protein>
    <recommendedName>
        <fullName evidence="10">DNA primase</fullName>
        <ecNumber evidence="10">2.7.7.-</ecNumber>
    </recommendedName>
</protein>
<keyword evidence="5" id="KW-0548">Nucleotidyltransferase</keyword>
<dbReference type="EC" id="2.7.7.-" evidence="10"/>
<evidence type="ECO:0000256" key="6">
    <source>
        <dbReference type="ARBA" id="ARBA00022705"/>
    </source>
</evidence>
<keyword evidence="6 10" id="KW-0235">DNA replication</keyword>
<keyword evidence="9" id="KW-0804">Transcription</keyword>
<dbReference type="AlphaFoldDB" id="A0A1B0CTD4"/>
<evidence type="ECO:0000256" key="9">
    <source>
        <dbReference type="ARBA" id="ARBA00023163"/>
    </source>
</evidence>
<dbReference type="EnsemblMetazoa" id="LLOJ008134-RA">
    <property type="protein sequence ID" value="LLOJ008134-PA"/>
    <property type="gene ID" value="LLOJ008134"/>
</dbReference>
<dbReference type="Proteomes" id="UP000092461">
    <property type="component" value="Unassembled WGS sequence"/>
</dbReference>
<dbReference type="NCBIfam" id="TIGR00335">
    <property type="entry name" value="primase_sml"/>
    <property type="match status" value="1"/>
</dbReference>
<dbReference type="EMBL" id="GITU01002944">
    <property type="protein sequence ID" value="MBC1171647.1"/>
    <property type="molecule type" value="Transcribed_RNA"/>
</dbReference>
<dbReference type="Pfam" id="PF01896">
    <property type="entry name" value="DNA_primase_S"/>
    <property type="match status" value="1"/>
</dbReference>
<reference evidence="11" key="2">
    <citation type="journal article" date="2020" name="BMC">
        <title>Leishmania infection induces a limited differential gene expression in the sand fly midgut.</title>
        <authorList>
            <person name="Coutinho-Abreu I.V."/>
            <person name="Serafim T.D."/>
            <person name="Meneses C."/>
            <person name="Kamhawi S."/>
            <person name="Oliveira F."/>
            <person name="Valenzuela J.G."/>
        </authorList>
    </citation>
    <scope>NUCLEOTIDE SEQUENCE</scope>
    <source>
        <strain evidence="11">Jacobina</strain>
        <tissue evidence="11">Midgut</tissue>
    </source>
</reference>
<dbReference type="GO" id="GO:0005658">
    <property type="term" value="C:alpha DNA polymerase:primase complex"/>
    <property type="evidence" value="ECO:0007669"/>
    <property type="project" value="UniProtKB-ARBA"/>
</dbReference>
<keyword evidence="2 10" id="KW-0240">DNA-directed RNA polymerase</keyword>
<dbReference type="SUPFAM" id="SSF56747">
    <property type="entry name" value="Prim-pol domain"/>
    <property type="match status" value="1"/>
</dbReference>
<evidence type="ECO:0000313" key="13">
    <source>
        <dbReference type="Proteomes" id="UP000092461"/>
    </source>
</evidence>
<comment type="similarity">
    <text evidence="1 10">Belongs to the eukaryotic-type primase small subunit family.</text>
</comment>
<evidence type="ECO:0000256" key="4">
    <source>
        <dbReference type="ARBA" id="ARBA00022679"/>
    </source>
</evidence>
<evidence type="ECO:0000256" key="10">
    <source>
        <dbReference type="RuleBase" id="RU003514"/>
    </source>
</evidence>
<accession>A0A1B0CTD4</accession>
<reference evidence="13" key="1">
    <citation type="submission" date="2012-05" db="EMBL/GenBank/DDBJ databases">
        <title>Whole Genome Assembly of Lutzomyia longipalpis.</title>
        <authorList>
            <person name="Richards S."/>
            <person name="Qu C."/>
            <person name="Dillon R."/>
            <person name="Worley K."/>
            <person name="Scherer S."/>
            <person name="Batterton M."/>
            <person name="Taylor A."/>
            <person name="Hawes A."/>
            <person name="Hernandez B."/>
            <person name="Kovar C."/>
            <person name="Mandapat C."/>
            <person name="Pham C."/>
            <person name="Qu C."/>
            <person name="Jing C."/>
            <person name="Bess C."/>
            <person name="Bandaranaike D."/>
            <person name="Ngo D."/>
            <person name="Ongeri F."/>
            <person name="Arias F."/>
            <person name="Lara F."/>
            <person name="Weissenberger G."/>
            <person name="Kamau G."/>
            <person name="Han H."/>
            <person name="Shen H."/>
            <person name="Dinh H."/>
            <person name="Khalil I."/>
            <person name="Jones J."/>
            <person name="Shafer J."/>
            <person name="Jayaseelan J."/>
            <person name="Quiroz J."/>
            <person name="Blankenburg K."/>
            <person name="Nguyen L."/>
            <person name="Jackson L."/>
            <person name="Francisco L."/>
            <person name="Tang L.-Y."/>
            <person name="Pu L.-L."/>
            <person name="Perales L."/>
            <person name="Lorensuhewa L."/>
            <person name="Munidasa M."/>
            <person name="Coyle M."/>
            <person name="Taylor M."/>
            <person name="Puazo M."/>
            <person name="Firestine M."/>
            <person name="Scheel M."/>
            <person name="Javaid M."/>
            <person name="Wang M."/>
            <person name="Li M."/>
            <person name="Tabassum N."/>
            <person name="Saada N."/>
            <person name="Osuji N."/>
            <person name="Aqrawi P."/>
            <person name="Fu Q."/>
            <person name="Thornton R."/>
            <person name="Raj R."/>
            <person name="Goodspeed R."/>
            <person name="Mata R."/>
            <person name="Najjar R."/>
            <person name="Gubbala S."/>
            <person name="Lee S."/>
            <person name="Denson S."/>
            <person name="Patil S."/>
            <person name="Macmil S."/>
            <person name="Qi S."/>
            <person name="Matskevitch T."/>
            <person name="Palculict T."/>
            <person name="Mathew T."/>
            <person name="Vee V."/>
            <person name="Velamala V."/>
            <person name="Korchina V."/>
            <person name="Cai W."/>
            <person name="Liu W."/>
            <person name="Dai W."/>
            <person name="Zou X."/>
            <person name="Zhu Y."/>
            <person name="Zhang Y."/>
            <person name="Wu Y.-Q."/>
            <person name="Xin Y."/>
            <person name="Nazarath L."/>
            <person name="Kovar C."/>
            <person name="Han Y."/>
            <person name="Muzny D."/>
            <person name="Gibbs R."/>
        </authorList>
    </citation>
    <scope>NUCLEOTIDE SEQUENCE [LARGE SCALE GENOMIC DNA]</scope>
    <source>
        <strain evidence="13">Jacobina</strain>
    </source>
</reference>
<proteinExistence type="inferred from homology"/>
<evidence type="ECO:0000256" key="2">
    <source>
        <dbReference type="ARBA" id="ARBA00022478"/>
    </source>
</evidence>
<keyword evidence="3 10" id="KW-0639">Primosome</keyword>
<sequence length="415" mass="48286">MSGAVNKKDLMPEEFREYLVVYYKRLFPYKQFYQWLSYDDENLFKNREFCFTYDGEVFQRYLTFDDQEHLAKEMCAKVPSKIDIGPIMNVRPNKFGLAQNLRFLQRELIFDIDMTDYDEIRTCCSGAAICQKCWKFMGVASEILNVALRDDFGFDNLLWVFSGRRGIHCWVSDLIARNLTAEVRGAVSQYLNLVGRNDGSDRYDIDCDYMHPRVQRALTTINSVFEEICLQDQDLFSNPDNIHKHLLRRIHDEALRSELKTKLLGLPHNSKIIWDVFEGFVNGIKGKNSRYKYLIEDIKITLIYPRLDINVSKGVNHLLKAPFCVHPKTGKICVPFTPGTSANFDPTTVPTVKDLCDEIHAYDQKMGEDAEKFDTAVSNIQHYKKTSLHKAVHIFEEFIRKCGKTAEKKKELLDF</sequence>
<dbReference type="GO" id="GO:0046872">
    <property type="term" value="F:metal ion binding"/>
    <property type="evidence" value="ECO:0007669"/>
    <property type="project" value="UniProtKB-KW"/>
</dbReference>
<dbReference type="InterPro" id="IPR002755">
    <property type="entry name" value="DNA_primase_S"/>
</dbReference>
<dbReference type="EMBL" id="AJWK01027434">
    <property type="status" value="NOT_ANNOTATED_CDS"/>
    <property type="molecule type" value="Genomic_DNA"/>
</dbReference>
<name>A0A1B0CTD4_LUTLO</name>
<keyword evidence="8" id="KW-0862">Zinc</keyword>
<evidence type="ECO:0000313" key="11">
    <source>
        <dbReference type="EMBL" id="MBC1171647.1"/>
    </source>
</evidence>
<dbReference type="PANTHER" id="PTHR10536">
    <property type="entry name" value="DNA PRIMASE SMALL SUBUNIT"/>
    <property type="match status" value="1"/>
</dbReference>
<evidence type="ECO:0000256" key="7">
    <source>
        <dbReference type="ARBA" id="ARBA00022723"/>
    </source>
</evidence>
<keyword evidence="13" id="KW-1185">Reference proteome</keyword>
<evidence type="ECO:0000256" key="8">
    <source>
        <dbReference type="ARBA" id="ARBA00022833"/>
    </source>
</evidence>
<keyword evidence="4 10" id="KW-0808">Transferase</keyword>
<dbReference type="VEuPathDB" id="VectorBase:LLONM1_006837"/>
<evidence type="ECO:0000256" key="1">
    <source>
        <dbReference type="ARBA" id="ARBA00009762"/>
    </source>
</evidence>
<evidence type="ECO:0000256" key="3">
    <source>
        <dbReference type="ARBA" id="ARBA00022515"/>
    </source>
</evidence>
<dbReference type="GO" id="GO:0006269">
    <property type="term" value="P:DNA replication, synthesis of primer"/>
    <property type="evidence" value="ECO:0007669"/>
    <property type="project" value="UniProtKB-KW"/>
</dbReference>
<dbReference type="CDD" id="cd04860">
    <property type="entry name" value="AE_Prim_S"/>
    <property type="match status" value="1"/>
</dbReference>
<dbReference type="Gene3D" id="3.90.920.10">
    <property type="entry name" value="DNA primase, PRIM domain"/>
    <property type="match status" value="1"/>
</dbReference>
<dbReference type="GO" id="GO:0003899">
    <property type="term" value="F:DNA-directed RNA polymerase activity"/>
    <property type="evidence" value="ECO:0007669"/>
    <property type="project" value="InterPro"/>
</dbReference>